<dbReference type="GO" id="GO:0006950">
    <property type="term" value="P:response to stress"/>
    <property type="evidence" value="ECO:0007669"/>
    <property type="project" value="UniProtKB-ARBA"/>
</dbReference>
<evidence type="ECO:0000259" key="1">
    <source>
        <dbReference type="Pfam" id="PF10263"/>
    </source>
</evidence>
<dbReference type="InterPro" id="IPR006640">
    <property type="entry name" value="SprT-like_domain"/>
</dbReference>
<dbReference type="EMBL" id="CAJVPL010004074">
    <property type="protein sequence ID" value="CAG8642655.1"/>
    <property type="molecule type" value="Genomic_DNA"/>
</dbReference>
<gene>
    <name evidence="2" type="ORF">AGERDE_LOCUS11046</name>
</gene>
<accession>A0A9N9DNU6</accession>
<keyword evidence="3" id="KW-1185">Reference proteome</keyword>
<reference evidence="2" key="1">
    <citation type="submission" date="2021-06" db="EMBL/GenBank/DDBJ databases">
        <authorList>
            <person name="Kallberg Y."/>
            <person name="Tangrot J."/>
            <person name="Rosling A."/>
        </authorList>
    </citation>
    <scope>NUCLEOTIDE SEQUENCE</scope>
    <source>
        <strain evidence="2">MT106</strain>
    </source>
</reference>
<proteinExistence type="predicted"/>
<dbReference type="Pfam" id="PF10263">
    <property type="entry name" value="SprT-like"/>
    <property type="match status" value="1"/>
</dbReference>
<dbReference type="Proteomes" id="UP000789831">
    <property type="component" value="Unassembled WGS sequence"/>
</dbReference>
<organism evidence="2 3">
    <name type="scientific">Ambispora gerdemannii</name>
    <dbReference type="NCBI Taxonomy" id="144530"/>
    <lineage>
        <taxon>Eukaryota</taxon>
        <taxon>Fungi</taxon>
        <taxon>Fungi incertae sedis</taxon>
        <taxon>Mucoromycota</taxon>
        <taxon>Glomeromycotina</taxon>
        <taxon>Glomeromycetes</taxon>
        <taxon>Archaeosporales</taxon>
        <taxon>Ambisporaceae</taxon>
        <taxon>Ambispora</taxon>
    </lineage>
</organism>
<dbReference type="AlphaFoldDB" id="A0A9N9DNU6"/>
<evidence type="ECO:0000313" key="3">
    <source>
        <dbReference type="Proteomes" id="UP000789831"/>
    </source>
</evidence>
<sequence>MAENNEEYTYEKLLETIAHEIAHCIVYDLYGEHKGHGDKHKIITEELKHYLLTDKTMKILQKD</sequence>
<protein>
    <submittedName>
        <fullName evidence="2">8276_t:CDS:1</fullName>
    </submittedName>
</protein>
<feature type="domain" description="SprT-like" evidence="1">
    <location>
        <begin position="7"/>
        <end position="49"/>
    </location>
</feature>
<name>A0A9N9DNU6_9GLOM</name>
<comment type="caution">
    <text evidence="2">The sequence shown here is derived from an EMBL/GenBank/DDBJ whole genome shotgun (WGS) entry which is preliminary data.</text>
</comment>
<evidence type="ECO:0000313" key="2">
    <source>
        <dbReference type="EMBL" id="CAG8642655.1"/>
    </source>
</evidence>